<dbReference type="RefSeq" id="WP_114958082.1">
    <property type="nucleotide sequence ID" value="NZ_JBHSJF010000006.1"/>
</dbReference>
<keyword evidence="1" id="KW-0812">Transmembrane</keyword>
<keyword evidence="4" id="KW-1185">Reference proteome</keyword>
<keyword evidence="1" id="KW-0472">Membrane</keyword>
<accession>A0ABV9Z5A1</accession>
<dbReference type="Pfam" id="PF01569">
    <property type="entry name" value="PAP2"/>
    <property type="match status" value="1"/>
</dbReference>
<evidence type="ECO:0000313" key="3">
    <source>
        <dbReference type="EMBL" id="MFC5069321.1"/>
    </source>
</evidence>
<dbReference type="InterPro" id="IPR000326">
    <property type="entry name" value="PAP2/HPO"/>
</dbReference>
<dbReference type="Proteomes" id="UP001595796">
    <property type="component" value="Unassembled WGS sequence"/>
</dbReference>
<feature type="transmembrane region" description="Helical" evidence="1">
    <location>
        <begin position="158"/>
        <end position="177"/>
    </location>
</feature>
<name>A0ABV9Z5A1_9HYPH</name>
<dbReference type="Gene3D" id="1.20.144.10">
    <property type="entry name" value="Phosphatidic acid phosphatase type 2/haloperoxidase"/>
    <property type="match status" value="1"/>
</dbReference>
<reference evidence="4" key="1">
    <citation type="journal article" date="2019" name="Int. J. Syst. Evol. Microbiol.">
        <title>The Global Catalogue of Microorganisms (GCM) 10K type strain sequencing project: providing services to taxonomists for standard genome sequencing and annotation.</title>
        <authorList>
            <consortium name="The Broad Institute Genomics Platform"/>
            <consortium name="The Broad Institute Genome Sequencing Center for Infectious Disease"/>
            <person name="Wu L."/>
            <person name="Ma J."/>
        </authorList>
    </citation>
    <scope>NUCLEOTIDE SEQUENCE [LARGE SCALE GENOMIC DNA]</scope>
    <source>
        <strain evidence="4">CGMCC 1.16444</strain>
    </source>
</reference>
<feature type="domain" description="Phosphatidic acid phosphatase type 2/haloperoxidase" evidence="2">
    <location>
        <begin position="102"/>
        <end position="229"/>
    </location>
</feature>
<evidence type="ECO:0000259" key="2">
    <source>
        <dbReference type="Pfam" id="PF01569"/>
    </source>
</evidence>
<dbReference type="SUPFAM" id="SSF48317">
    <property type="entry name" value="Acid phosphatase/Vanadium-dependent haloperoxidase"/>
    <property type="match status" value="1"/>
</dbReference>
<organism evidence="3 4">
    <name type="scientific">Flaviflagellibacter deserti</name>
    <dbReference type="NCBI Taxonomy" id="2267266"/>
    <lineage>
        <taxon>Bacteria</taxon>
        <taxon>Pseudomonadati</taxon>
        <taxon>Pseudomonadota</taxon>
        <taxon>Alphaproteobacteria</taxon>
        <taxon>Hyphomicrobiales</taxon>
        <taxon>Flaviflagellibacter</taxon>
    </lineage>
</organism>
<sequence>MSEAAAWFAGLERFARTRPLGFLLVAILAISVPVMLVPGIDIAISRLFYVPGVGFAAGKAPGPVALRSIGQWVTGLLAVFVLVSLIASAFGRFRYLLGVRAACFLALSLLLGPALLVNGIMKELWGRVRPRDIVEFGGTLDFTPAWQVYGHCTSNCSFVSGEASSSICILAFVLVMAKEWRARAATWLFGYASVMSMNRLAFGGHFMSDILLSWCVTLIVVIACYRLCYWTEYQPMRAGSLRLVREIPGAIRQRIATVRARKPVEVGATA</sequence>
<dbReference type="InterPro" id="IPR036938">
    <property type="entry name" value="PAP2/HPO_sf"/>
</dbReference>
<evidence type="ECO:0000313" key="4">
    <source>
        <dbReference type="Proteomes" id="UP001595796"/>
    </source>
</evidence>
<gene>
    <name evidence="3" type="ORF">ACFPFW_14990</name>
</gene>
<proteinExistence type="predicted"/>
<feature type="transmembrane region" description="Helical" evidence="1">
    <location>
        <begin position="210"/>
        <end position="228"/>
    </location>
</feature>
<evidence type="ECO:0000256" key="1">
    <source>
        <dbReference type="SAM" id="Phobius"/>
    </source>
</evidence>
<feature type="transmembrane region" description="Helical" evidence="1">
    <location>
        <begin position="20"/>
        <end position="49"/>
    </location>
</feature>
<dbReference type="EMBL" id="JBHSJF010000006">
    <property type="protein sequence ID" value="MFC5069321.1"/>
    <property type="molecule type" value="Genomic_DNA"/>
</dbReference>
<comment type="caution">
    <text evidence="3">The sequence shown here is derived from an EMBL/GenBank/DDBJ whole genome shotgun (WGS) entry which is preliminary data.</text>
</comment>
<feature type="transmembrane region" description="Helical" evidence="1">
    <location>
        <begin position="184"/>
        <end position="204"/>
    </location>
</feature>
<protein>
    <submittedName>
        <fullName evidence="3">Phosphatase PAP2 family protein</fullName>
    </submittedName>
</protein>
<feature type="transmembrane region" description="Helical" evidence="1">
    <location>
        <begin position="69"/>
        <end position="90"/>
    </location>
</feature>
<feature type="transmembrane region" description="Helical" evidence="1">
    <location>
        <begin position="102"/>
        <end position="121"/>
    </location>
</feature>
<keyword evidence="1" id="KW-1133">Transmembrane helix</keyword>